<dbReference type="EMBL" id="NKYE01000005">
    <property type="protein sequence ID" value="OZM73447.1"/>
    <property type="molecule type" value="Genomic_DNA"/>
</dbReference>
<evidence type="ECO:0000259" key="7">
    <source>
        <dbReference type="PROSITE" id="PS51012"/>
    </source>
</evidence>
<dbReference type="GO" id="GO:0043190">
    <property type="term" value="C:ATP-binding cassette (ABC) transporter complex"/>
    <property type="evidence" value="ECO:0007669"/>
    <property type="project" value="InterPro"/>
</dbReference>
<feature type="transmembrane region" description="Helical" evidence="6">
    <location>
        <begin position="176"/>
        <end position="197"/>
    </location>
</feature>
<dbReference type="GO" id="GO:0140359">
    <property type="term" value="F:ABC-type transporter activity"/>
    <property type="evidence" value="ECO:0007669"/>
    <property type="project" value="InterPro"/>
</dbReference>
<feature type="transmembrane region" description="Helical" evidence="6">
    <location>
        <begin position="233"/>
        <end position="252"/>
    </location>
</feature>
<evidence type="ECO:0000256" key="2">
    <source>
        <dbReference type="ARBA" id="ARBA00022692"/>
    </source>
</evidence>
<evidence type="ECO:0000256" key="6">
    <source>
        <dbReference type="RuleBase" id="RU361157"/>
    </source>
</evidence>
<dbReference type="PANTHER" id="PTHR43229:SF2">
    <property type="entry name" value="NODULATION PROTEIN J"/>
    <property type="match status" value="1"/>
</dbReference>
<accession>A0A263D795</accession>
<dbReference type="PIRSF" id="PIRSF006648">
    <property type="entry name" value="DrrB"/>
    <property type="match status" value="1"/>
</dbReference>
<feature type="transmembrane region" description="Helical" evidence="6">
    <location>
        <begin position="26"/>
        <end position="48"/>
    </location>
</feature>
<dbReference type="Proteomes" id="UP000242444">
    <property type="component" value="Unassembled WGS sequence"/>
</dbReference>
<proteinExistence type="inferred from homology"/>
<evidence type="ECO:0000256" key="3">
    <source>
        <dbReference type="ARBA" id="ARBA00022989"/>
    </source>
</evidence>
<comment type="similarity">
    <text evidence="6">Belongs to the ABC-2 integral membrane protein family.</text>
</comment>
<comment type="subcellular location">
    <subcellularLocation>
        <location evidence="6">Cell membrane</location>
        <topology evidence="6">Multi-pass membrane protein</topology>
    </subcellularLocation>
    <subcellularLocation>
        <location evidence="1">Membrane</location>
        <topology evidence="1">Multi-pass membrane protein</topology>
    </subcellularLocation>
</comment>
<sequence>MRWAFADGWTVTRRFLIHLVRQPAQVAVLVAFPILMVLMFGYLVGGAIGVPGGGDYIEFLMPGMFTMTMLFGVSSTMLAVRTDAANGVTDRFRSMPMSPSAVLVGRCAADMFGSTLALASITVCGLIAGWQSRAGIGATLLAFALLLLLRFALLWIGIHLGLMLRSNGAISAVQTLEFPIGFLSAIFVAPSTMPGWLGVAAEWNPLSATATAARELFGNAGWGSDSWIASNSVLMAIVWPLLIVAVFFPLAVRRYRGLGR</sequence>
<dbReference type="InParanoid" id="A0A263D795"/>
<gene>
    <name evidence="8" type="ORF">CFN78_10650</name>
</gene>
<keyword evidence="2 6" id="KW-0812">Transmembrane</keyword>
<evidence type="ECO:0000313" key="9">
    <source>
        <dbReference type="Proteomes" id="UP000242444"/>
    </source>
</evidence>
<keyword evidence="3 6" id="KW-1133">Transmembrane helix</keyword>
<dbReference type="Pfam" id="PF01061">
    <property type="entry name" value="ABC2_membrane"/>
    <property type="match status" value="1"/>
</dbReference>
<dbReference type="PANTHER" id="PTHR43229">
    <property type="entry name" value="NODULATION PROTEIN J"/>
    <property type="match status" value="1"/>
</dbReference>
<dbReference type="InterPro" id="IPR013525">
    <property type="entry name" value="ABC2_TM"/>
</dbReference>
<reference evidence="8 9" key="1">
    <citation type="submission" date="2017-07" db="EMBL/GenBank/DDBJ databases">
        <title>Amycolatopsis antarcticus sp. nov., isolated from the surface of an Antarcticus brown macroalga.</title>
        <authorList>
            <person name="Wang J."/>
            <person name="Leiva S."/>
            <person name="Huang J."/>
            <person name="Huang Y."/>
        </authorList>
    </citation>
    <scope>NUCLEOTIDE SEQUENCE [LARGE SCALE GENOMIC DNA]</scope>
    <source>
        <strain evidence="8 9">AU-G6</strain>
    </source>
</reference>
<protein>
    <recommendedName>
        <fullName evidence="6">Transport permease protein</fullName>
    </recommendedName>
</protein>
<keyword evidence="4 6" id="KW-0472">Membrane</keyword>
<dbReference type="AlphaFoldDB" id="A0A263D795"/>
<dbReference type="OrthoDB" id="3370990at2"/>
<dbReference type="InterPro" id="IPR051784">
    <property type="entry name" value="Nod_factor_ABC_transporter"/>
</dbReference>
<evidence type="ECO:0000313" key="8">
    <source>
        <dbReference type="EMBL" id="OZM73447.1"/>
    </source>
</evidence>
<feature type="transmembrane region" description="Helical" evidence="6">
    <location>
        <begin position="60"/>
        <end position="80"/>
    </location>
</feature>
<comment type="caution">
    <text evidence="8">The sequence shown here is derived from an EMBL/GenBank/DDBJ whole genome shotgun (WGS) entry which is preliminary data.</text>
</comment>
<evidence type="ECO:0000256" key="1">
    <source>
        <dbReference type="ARBA" id="ARBA00004141"/>
    </source>
</evidence>
<evidence type="ECO:0000256" key="5">
    <source>
        <dbReference type="ARBA" id="ARBA00023251"/>
    </source>
</evidence>
<keyword evidence="9" id="KW-1185">Reference proteome</keyword>
<dbReference type="InterPro" id="IPR047817">
    <property type="entry name" value="ABC2_TM_bact-type"/>
</dbReference>
<dbReference type="GO" id="GO:0046677">
    <property type="term" value="P:response to antibiotic"/>
    <property type="evidence" value="ECO:0007669"/>
    <property type="project" value="UniProtKB-KW"/>
</dbReference>
<dbReference type="PROSITE" id="PS51012">
    <property type="entry name" value="ABC_TM2"/>
    <property type="match status" value="1"/>
</dbReference>
<organism evidence="8 9">
    <name type="scientific">Amycolatopsis antarctica</name>
    <dbReference type="NCBI Taxonomy" id="1854586"/>
    <lineage>
        <taxon>Bacteria</taxon>
        <taxon>Bacillati</taxon>
        <taxon>Actinomycetota</taxon>
        <taxon>Actinomycetes</taxon>
        <taxon>Pseudonocardiales</taxon>
        <taxon>Pseudonocardiaceae</taxon>
        <taxon>Amycolatopsis</taxon>
    </lineage>
</organism>
<evidence type="ECO:0000256" key="4">
    <source>
        <dbReference type="ARBA" id="ARBA00023136"/>
    </source>
</evidence>
<keyword evidence="6" id="KW-0813">Transport</keyword>
<feature type="transmembrane region" description="Helical" evidence="6">
    <location>
        <begin position="101"/>
        <end position="128"/>
    </location>
</feature>
<dbReference type="InterPro" id="IPR000412">
    <property type="entry name" value="ABC_2_transport"/>
</dbReference>
<feature type="transmembrane region" description="Helical" evidence="6">
    <location>
        <begin position="140"/>
        <end position="164"/>
    </location>
</feature>
<keyword evidence="5" id="KW-0046">Antibiotic resistance</keyword>
<feature type="domain" description="ABC transmembrane type-2" evidence="7">
    <location>
        <begin position="24"/>
        <end position="258"/>
    </location>
</feature>
<name>A0A263D795_9PSEU</name>
<keyword evidence="6" id="KW-1003">Cell membrane</keyword>